<evidence type="ECO:0000313" key="2">
    <source>
        <dbReference type="WBParaSite" id="RSKR_0000865000.1"/>
    </source>
</evidence>
<name>A0AC35U8E7_9BILA</name>
<organism evidence="1 2">
    <name type="scientific">Rhabditophanes sp. KR3021</name>
    <dbReference type="NCBI Taxonomy" id="114890"/>
    <lineage>
        <taxon>Eukaryota</taxon>
        <taxon>Metazoa</taxon>
        <taxon>Ecdysozoa</taxon>
        <taxon>Nematoda</taxon>
        <taxon>Chromadorea</taxon>
        <taxon>Rhabditida</taxon>
        <taxon>Tylenchina</taxon>
        <taxon>Panagrolaimomorpha</taxon>
        <taxon>Strongyloidoidea</taxon>
        <taxon>Alloionematidae</taxon>
        <taxon>Rhabditophanes</taxon>
    </lineage>
</organism>
<dbReference type="Proteomes" id="UP000095286">
    <property type="component" value="Unplaced"/>
</dbReference>
<evidence type="ECO:0000313" key="1">
    <source>
        <dbReference type="Proteomes" id="UP000095286"/>
    </source>
</evidence>
<reference evidence="2" key="1">
    <citation type="submission" date="2016-11" db="UniProtKB">
        <authorList>
            <consortium name="WormBaseParasite"/>
        </authorList>
    </citation>
    <scope>IDENTIFICATION</scope>
    <source>
        <strain evidence="2">KR3021</strain>
    </source>
</reference>
<sequence>MEWVPLESDLTQVLNLLSQSGCGSTEVQKDVQDQLDKLSKHSDFALYLAYVMSEMQQVDENSRSVSGIILKNILKIRWKQIPANIQEYVKEKSLKSVIDPHSPIIRATAGSIITTIFSNDEGRWIPVIYYLIEVLQRENVCAIEGALGAMSKICEDSSTHLEEKEILSVVPLILHFFKHEKPNFRGSALSIINNILLTSNETMLVYFDHFISALFGLSNDNDPEVVKQLCKCLTLICESFLDKIEAQMHNIIPFMILKTQDSDEDIALEACEFWLALTDHSEKGKTMITPILSQLLPILLKCMKYTKNDIMALKGDIEDDCFVPDRDEDIKPRFHKAKTHTLDHSENGMSNSSQKGSSLLDTSDNVDDDEYDEDCNSDWSLRKCAAATLDVISSLFGAPCLEFILKELNLLLFHEKWEYRESGILSLGAISEGCIQGIIPHLEELFPYLMKSLTDKKALIRSITCWTLSRYCQFIVQDPNSAAFAQLLNGLLERMLDSNKKVQKTACSAFAQLEEDAGKSLTPYLSQIVDTICVAFTKYQAKNLHILYDAISTLADNVGNNLNTQCFTSKIMPILMEKWSRIDDDDRELYSLLECLSSIANALHQDFFPYSEAVFQRCIFLISKSLYENPNGTSAPLDYGLSDREFVVVSLDLLSELTEALGYQVKNLIADSNLIAIVYNCIKDDNDEVRQSSLALLGDIAKICPELIKPMLHEFSILVIQNFDSKNTSLMNNAIWAFGVLATLLQNEVIIYIMPIMPQLVNILNVEKSQRTVLENTAITIGRLGQFAGVQMSPYLASFLKNWCLAIRNIRDNEEKRIAFEGLLCIIYHNPSAVLTHFIFFVDALCCWNNPPPDMLRNTIIAVS</sequence>
<protein>
    <submittedName>
        <fullName evidence="2">Importin N-terminal domain-containing protein</fullName>
    </submittedName>
</protein>
<proteinExistence type="predicted"/>
<dbReference type="WBParaSite" id="RSKR_0000865000.1">
    <property type="protein sequence ID" value="RSKR_0000865000.1"/>
    <property type="gene ID" value="RSKR_0000865000"/>
</dbReference>
<accession>A0AC35U8E7</accession>